<dbReference type="EC" id="2.1.1.37" evidence="7"/>
<dbReference type="GO" id="GO:0044027">
    <property type="term" value="P:negative regulation of gene expression via chromosomal CpG island methylation"/>
    <property type="evidence" value="ECO:0007669"/>
    <property type="project" value="TreeGrafter"/>
</dbReference>
<reference evidence="11 13" key="2">
    <citation type="submission" date="2016-04" db="EMBL/GenBank/DDBJ databases">
        <authorList>
            <person name="Millard A."/>
        </authorList>
    </citation>
    <scope>NUCLEOTIDE SEQUENCE [LARGE SCALE GENOMIC DNA]</scope>
    <source>
        <strain evidence="11">Isolate 22</strain>
    </source>
</reference>
<dbReference type="Proteomes" id="UP000070452">
    <property type="component" value="Unassembled WGS sequence"/>
</dbReference>
<keyword evidence="3 5" id="KW-0949">S-adenosyl-L-methionine</keyword>
<dbReference type="InterPro" id="IPR018117">
    <property type="entry name" value="C5_DNA_meth_AS"/>
</dbReference>
<evidence type="ECO:0000313" key="10">
    <source>
        <dbReference type="EMBL" id="OOL80198.1"/>
    </source>
</evidence>
<dbReference type="Pfam" id="PF00145">
    <property type="entry name" value="DNA_methylase"/>
    <property type="match status" value="1"/>
</dbReference>
<dbReference type="GO" id="GO:0003886">
    <property type="term" value="F:DNA (cytosine-5-)-methyltransferase activity"/>
    <property type="evidence" value="ECO:0007669"/>
    <property type="project" value="UniProtKB-EC"/>
</dbReference>
<reference evidence="9 12" key="1">
    <citation type="submission" date="2016-01" db="EMBL/GenBank/DDBJ databases">
        <title>Molecular Mechanisms for transfer of large genomic segments between Enterococcus faecium strains.</title>
        <authorList>
            <person name="Garcia-Solache M.A."/>
            <person name="Lebreton F."/>
            <person name="Mclaughlin R.E."/>
            <person name="Whiteaker J.D."/>
            <person name="Gilmore M.S."/>
            <person name="Rice L.B."/>
        </authorList>
    </citation>
    <scope>NUCLEOTIDE SEQUENCE [LARGE SCALE GENOMIC DNA]</scope>
    <source>
        <strain evidence="9 12">D344RRF x C68</strain>
    </source>
</reference>
<dbReference type="InterPro" id="IPR050390">
    <property type="entry name" value="C5-Methyltransferase"/>
</dbReference>
<dbReference type="GO" id="GO:0003677">
    <property type="term" value="F:DNA binding"/>
    <property type="evidence" value="ECO:0007669"/>
    <property type="project" value="TreeGrafter"/>
</dbReference>
<organism evidence="10 14">
    <name type="scientific">Enterococcus faecium</name>
    <name type="common">Streptococcus faecium</name>
    <dbReference type="NCBI Taxonomy" id="1352"/>
    <lineage>
        <taxon>Bacteria</taxon>
        <taxon>Bacillati</taxon>
        <taxon>Bacillota</taxon>
        <taxon>Bacilli</taxon>
        <taxon>Lactobacillales</taxon>
        <taxon>Enterococcaceae</taxon>
        <taxon>Enterococcus</taxon>
    </lineage>
</organism>
<evidence type="ECO:0000313" key="8">
    <source>
        <dbReference type="EMBL" id="KAB7572345.1"/>
    </source>
</evidence>
<dbReference type="Proteomes" id="UP000183509">
    <property type="component" value="Unassembled WGS sequence"/>
</dbReference>
<dbReference type="REBASE" id="314513">
    <property type="entry name" value="M.Efa3240ORF9345P"/>
</dbReference>
<gene>
    <name evidence="9" type="ORF">AWT83_10010</name>
    <name evidence="10" type="ORF">B1P95_12205</name>
    <name evidence="11" type="ORF">DTPHA_602073</name>
    <name evidence="8" type="ORF">GBM73_16850</name>
</gene>
<dbReference type="PROSITE" id="PS51679">
    <property type="entry name" value="SAM_MT_C5"/>
    <property type="match status" value="1"/>
</dbReference>
<comment type="caution">
    <text evidence="10">The sequence shown here is derived from an EMBL/GenBank/DDBJ whole genome shotgun (WGS) entry which is preliminary data.</text>
</comment>
<dbReference type="RefSeq" id="WP_002286932.1">
    <property type="nucleotide sequence ID" value="NZ_AP026566.1"/>
</dbReference>
<dbReference type="Gene3D" id="3.40.50.150">
    <property type="entry name" value="Vaccinia Virus protein VP39"/>
    <property type="match status" value="1"/>
</dbReference>
<evidence type="ECO:0000313" key="9">
    <source>
        <dbReference type="EMBL" id="KWX18785.1"/>
    </source>
</evidence>
<dbReference type="CDD" id="cd00315">
    <property type="entry name" value="Cyt_C5_DNA_methylase"/>
    <property type="match status" value="1"/>
</dbReference>
<evidence type="ECO:0000256" key="7">
    <source>
        <dbReference type="RuleBase" id="RU000417"/>
    </source>
</evidence>
<proteinExistence type="inferred from homology"/>
<dbReference type="PROSITE" id="PS00094">
    <property type="entry name" value="C5_MTASE_1"/>
    <property type="match status" value="1"/>
</dbReference>
<dbReference type="REBASE" id="185537">
    <property type="entry name" value="M.Efa268ORF14575P"/>
</dbReference>
<dbReference type="EMBL" id="WEFP01000008">
    <property type="protein sequence ID" value="KAB7572345.1"/>
    <property type="molecule type" value="Genomic_DNA"/>
</dbReference>
<evidence type="ECO:0000256" key="2">
    <source>
        <dbReference type="ARBA" id="ARBA00022679"/>
    </source>
</evidence>
<feature type="active site" evidence="5">
    <location>
        <position position="76"/>
    </location>
</feature>
<evidence type="ECO:0000256" key="3">
    <source>
        <dbReference type="ARBA" id="ARBA00022691"/>
    </source>
</evidence>
<sequence>MTFLDLFAGIGGFCLGMEQAGHQCIGFCEIDDFARQSYKAIHDTSKEVEMHDITSVSDEFIQSLGPVDILCGGFPCQAFSIAGKRQGFSDTRGTLFFEIARFAAILQPKFLFLENVRGLLNHEGGATFETILRTLDGLGYDVEWQVLNSKAYVPQNRERIFLIGHSRDACTEQVFPIIGSSPTSDQNIRNLLNINPSNRGMGGQVYGSDDVAPTLTGDEGIKIALPVDDGISVAGMLLGNFEQGNRVYEITGTAPTLSTKQGGTKIMLRKNETEYQEVKPGNSVNLAFPNSTSRRGRLGKQSVHTLLTGDQQAVVTDQYQIRKLTPRECWRLQGFPDWAFDRASQVNSDSQLYKQAGNSVTVPVIFDIARRLKEVKTDDL</sequence>
<dbReference type="GO" id="GO:0009307">
    <property type="term" value="P:DNA restriction-modification system"/>
    <property type="evidence" value="ECO:0007669"/>
    <property type="project" value="UniProtKB-KW"/>
</dbReference>
<dbReference type="PANTHER" id="PTHR10629:SF52">
    <property type="entry name" value="DNA (CYTOSINE-5)-METHYLTRANSFERASE 1"/>
    <property type="match status" value="1"/>
</dbReference>
<dbReference type="Gene3D" id="3.90.120.10">
    <property type="entry name" value="DNA Methylase, subunit A, domain 2"/>
    <property type="match status" value="1"/>
</dbReference>
<dbReference type="Proteomes" id="UP000191171">
    <property type="component" value="Unassembled WGS sequence"/>
</dbReference>
<dbReference type="EMBL" id="MVGJ01000080">
    <property type="protein sequence ID" value="OOL80198.1"/>
    <property type="molecule type" value="Genomic_DNA"/>
</dbReference>
<dbReference type="InterPro" id="IPR029063">
    <property type="entry name" value="SAM-dependent_MTases_sf"/>
</dbReference>
<evidence type="ECO:0000313" key="15">
    <source>
        <dbReference type="Proteomes" id="UP000469871"/>
    </source>
</evidence>
<evidence type="ECO:0000313" key="13">
    <source>
        <dbReference type="Proteomes" id="UP000183509"/>
    </source>
</evidence>
<dbReference type="GO" id="GO:0032259">
    <property type="term" value="P:methylation"/>
    <property type="evidence" value="ECO:0007669"/>
    <property type="project" value="UniProtKB-KW"/>
</dbReference>
<dbReference type="InterPro" id="IPR031303">
    <property type="entry name" value="C5_meth_CS"/>
</dbReference>
<name>A0A133CWX0_ENTFC</name>
<protein>
    <recommendedName>
        <fullName evidence="7">Cytosine-specific methyltransferase</fullName>
        <ecNumber evidence="7">2.1.1.37</ecNumber>
    </recommendedName>
</protein>
<evidence type="ECO:0000313" key="12">
    <source>
        <dbReference type="Proteomes" id="UP000070452"/>
    </source>
</evidence>
<dbReference type="REBASE" id="609000">
    <property type="entry name" value="M.Efa1110ORF8945P"/>
</dbReference>
<reference evidence="8 15" key="4">
    <citation type="submission" date="2019-10" db="EMBL/GenBank/DDBJ databases">
        <title>Evolutionary dynamics of vancomycin-resistant Enterococcus faecium during gastrointestinal tract colonization and bloodstream infection in immunocompromised pediatric patients.</title>
        <authorList>
            <person name="Chilambi G.S."/>
            <person name="Nordstrom H.R."/>
            <person name="Evans D.R."/>
            <person name="Ferrolino J."/>
            <person name="Hayden R.T."/>
            <person name="Maron G.M."/>
            <person name="Vo A.N."/>
            <person name="Gilmore M.S."/>
            <person name="Wolf J."/>
            <person name="Rosch J.W."/>
            <person name="Van Tyne D."/>
        </authorList>
    </citation>
    <scope>NUCLEOTIDE SEQUENCE [LARGE SCALE GENOMIC DNA]</scope>
    <source>
        <strain evidence="8 15">VRECG27</strain>
    </source>
</reference>
<dbReference type="NCBIfam" id="TIGR00675">
    <property type="entry name" value="dcm"/>
    <property type="match status" value="1"/>
</dbReference>
<keyword evidence="1 5" id="KW-0489">Methyltransferase</keyword>
<dbReference type="PATRIC" id="fig|1352.1358.peg.1293"/>
<evidence type="ECO:0000313" key="14">
    <source>
        <dbReference type="Proteomes" id="UP000191171"/>
    </source>
</evidence>
<dbReference type="PRINTS" id="PR00105">
    <property type="entry name" value="C5METTRFRASE"/>
</dbReference>
<accession>A0A133CWX0</accession>
<dbReference type="PANTHER" id="PTHR10629">
    <property type="entry name" value="CYTOSINE-SPECIFIC METHYLTRANSFERASE"/>
    <property type="match status" value="1"/>
</dbReference>
<evidence type="ECO:0000313" key="11">
    <source>
        <dbReference type="EMBL" id="SAM49541.1"/>
    </source>
</evidence>
<comment type="similarity">
    <text evidence="5 6">Belongs to the class I-like SAM-binding methyltransferase superfamily. C5-methyltransferase family.</text>
</comment>
<keyword evidence="2 5" id="KW-0808">Transferase</keyword>
<dbReference type="OMA" id="AGYRKGF"/>
<dbReference type="PROSITE" id="PS00095">
    <property type="entry name" value="C5_MTASE_2"/>
    <property type="match status" value="1"/>
</dbReference>
<dbReference type="REBASE" id="472105">
    <property type="entry name" value="M.EfaD871ORF9185P"/>
</dbReference>
<evidence type="ECO:0000256" key="4">
    <source>
        <dbReference type="ARBA" id="ARBA00022747"/>
    </source>
</evidence>
<dbReference type="InterPro" id="IPR001525">
    <property type="entry name" value="C5_MeTfrase"/>
</dbReference>
<evidence type="ECO:0000256" key="6">
    <source>
        <dbReference type="RuleBase" id="RU000416"/>
    </source>
</evidence>
<dbReference type="Proteomes" id="UP000469871">
    <property type="component" value="Unassembled WGS sequence"/>
</dbReference>
<evidence type="ECO:0000256" key="1">
    <source>
        <dbReference type="ARBA" id="ARBA00022603"/>
    </source>
</evidence>
<dbReference type="EMBL" id="FKLM01000042">
    <property type="protein sequence ID" value="SAM49541.1"/>
    <property type="molecule type" value="Genomic_DNA"/>
</dbReference>
<dbReference type="EMBL" id="LRHK01000001">
    <property type="protein sequence ID" value="KWX18785.1"/>
    <property type="molecule type" value="Genomic_DNA"/>
</dbReference>
<comment type="catalytic activity">
    <reaction evidence="7">
        <text>a 2'-deoxycytidine in DNA + S-adenosyl-L-methionine = a 5-methyl-2'-deoxycytidine in DNA + S-adenosyl-L-homocysteine + H(+)</text>
        <dbReference type="Rhea" id="RHEA:13681"/>
        <dbReference type="Rhea" id="RHEA-COMP:11369"/>
        <dbReference type="Rhea" id="RHEA-COMP:11370"/>
        <dbReference type="ChEBI" id="CHEBI:15378"/>
        <dbReference type="ChEBI" id="CHEBI:57856"/>
        <dbReference type="ChEBI" id="CHEBI:59789"/>
        <dbReference type="ChEBI" id="CHEBI:85452"/>
        <dbReference type="ChEBI" id="CHEBI:85454"/>
        <dbReference type="EC" id="2.1.1.37"/>
    </reaction>
</comment>
<keyword evidence="4" id="KW-0680">Restriction system</keyword>
<dbReference type="AlphaFoldDB" id="A0A133CWX0"/>
<dbReference type="SUPFAM" id="SSF53335">
    <property type="entry name" value="S-adenosyl-L-methionine-dependent methyltransferases"/>
    <property type="match status" value="1"/>
</dbReference>
<reference evidence="10 14" key="3">
    <citation type="submission" date="2017-02" db="EMBL/GenBank/DDBJ databases">
        <title>Clonality and virulence of isolates of VRE in Hematopoietic Stem Cell Transplanted (HSCT) patients.</title>
        <authorList>
            <person name="Marchi A.P."/>
            <person name="Martins R.C."/>
            <person name="Marie S.K."/>
            <person name="Levin A.S."/>
            <person name="Costa S.F."/>
        </authorList>
    </citation>
    <scope>NUCLEOTIDE SEQUENCE [LARGE SCALE GENOMIC DNA]</scope>
    <source>
        <strain evidence="10 14">LIM1759</strain>
    </source>
</reference>
<evidence type="ECO:0000256" key="5">
    <source>
        <dbReference type="PROSITE-ProRule" id="PRU01016"/>
    </source>
</evidence>